<dbReference type="KEGG" id="gcr:GcLGCM259_1599"/>
<dbReference type="InterPro" id="IPR021257">
    <property type="entry name" value="DUF2809"/>
</dbReference>
<protein>
    <recommendedName>
        <fullName evidence="4">DUF2809 domain-containing protein</fullName>
    </recommendedName>
</protein>
<evidence type="ECO:0008006" key="4">
    <source>
        <dbReference type="Google" id="ProtNLM"/>
    </source>
</evidence>
<feature type="transmembrane region" description="Helical" evidence="1">
    <location>
        <begin position="12"/>
        <end position="31"/>
    </location>
</feature>
<sequence>MRRKVLTRRAWMGITALLVVPIGLFARFLPLGLAADLAGGLLYATLLYVLLGFLFPRAARLHLFLGSLGWCVAVELLQLTPLPLQLAQALPILRLVLGTSFAVLDLFAYVVGAALAWTVDGLICRTRAHAQAAREL</sequence>
<proteinExistence type="predicted"/>
<dbReference type="Pfam" id="PF10990">
    <property type="entry name" value="DUF2809"/>
    <property type="match status" value="1"/>
</dbReference>
<evidence type="ECO:0000313" key="3">
    <source>
        <dbReference type="Proteomes" id="UP000307000"/>
    </source>
</evidence>
<evidence type="ECO:0000256" key="1">
    <source>
        <dbReference type="SAM" id="Phobius"/>
    </source>
</evidence>
<evidence type="ECO:0000313" key="2">
    <source>
        <dbReference type="EMBL" id="QCY47328.1"/>
    </source>
</evidence>
<dbReference type="Proteomes" id="UP000307000">
    <property type="component" value="Chromosome"/>
</dbReference>
<keyword evidence="1" id="KW-0812">Transmembrane</keyword>
<dbReference type="RefSeq" id="WP_138926318.1">
    <property type="nucleotide sequence ID" value="NZ_CP034412.1"/>
</dbReference>
<keyword evidence="1" id="KW-0472">Membrane</keyword>
<gene>
    <name evidence="2" type="ORF">GcLGCM259_1599</name>
</gene>
<name>A0A5B7WTK1_9MICC</name>
<reference evidence="2 3" key="1">
    <citation type="submission" date="2018-12" db="EMBL/GenBank/DDBJ databases">
        <title>Complete Genome Sequence of Glutamicibacter creatinolyticus strain LGCM259,isolated from an abscess of a 12-year-old mare in Italy.</title>
        <authorList>
            <person name="Santos R.G."/>
            <person name="Silva A.L."/>
            <person name="Seyffert N."/>
            <person name="Castro T.L.P."/>
            <person name="Attili A.R."/>
            <person name="Rifici C."/>
            <person name="Mazzullo G."/>
            <person name="Brenig B."/>
            <person name="Venanzi F."/>
            <person name="Azevedo V."/>
        </authorList>
    </citation>
    <scope>NUCLEOTIDE SEQUENCE [LARGE SCALE GENOMIC DNA]</scope>
    <source>
        <strain evidence="2 3">LGCM 259</strain>
    </source>
</reference>
<keyword evidence="1" id="KW-1133">Transmembrane helix</keyword>
<dbReference type="AlphaFoldDB" id="A0A5B7WTK1"/>
<feature type="transmembrane region" description="Helical" evidence="1">
    <location>
        <begin position="62"/>
        <end position="80"/>
    </location>
</feature>
<dbReference type="EMBL" id="CP034412">
    <property type="protein sequence ID" value="QCY47328.1"/>
    <property type="molecule type" value="Genomic_DNA"/>
</dbReference>
<organism evidence="2 3">
    <name type="scientific">Glutamicibacter creatinolyticus</name>
    <dbReference type="NCBI Taxonomy" id="162496"/>
    <lineage>
        <taxon>Bacteria</taxon>
        <taxon>Bacillati</taxon>
        <taxon>Actinomycetota</taxon>
        <taxon>Actinomycetes</taxon>
        <taxon>Micrococcales</taxon>
        <taxon>Micrococcaceae</taxon>
        <taxon>Glutamicibacter</taxon>
    </lineage>
</organism>
<accession>A0A5B7WTK1</accession>
<feature type="transmembrane region" description="Helical" evidence="1">
    <location>
        <begin position="92"/>
        <end position="117"/>
    </location>
</feature>
<keyword evidence="3" id="KW-1185">Reference proteome</keyword>
<feature type="transmembrane region" description="Helical" evidence="1">
    <location>
        <begin position="37"/>
        <end position="55"/>
    </location>
</feature>